<evidence type="ECO:0000313" key="4">
    <source>
        <dbReference type="Proteomes" id="UP000831796"/>
    </source>
</evidence>
<organism evidence="3 4">
    <name type="scientific">Hymenobacter cellulosilyticus</name>
    <dbReference type="NCBI Taxonomy" id="2932248"/>
    <lineage>
        <taxon>Bacteria</taxon>
        <taxon>Pseudomonadati</taxon>
        <taxon>Bacteroidota</taxon>
        <taxon>Cytophagia</taxon>
        <taxon>Cytophagales</taxon>
        <taxon>Hymenobacteraceae</taxon>
        <taxon>Hymenobacter</taxon>
    </lineage>
</organism>
<gene>
    <name evidence="3" type="ORF">MUN79_22580</name>
</gene>
<dbReference type="InterPro" id="IPR001611">
    <property type="entry name" value="Leu-rich_rpt"/>
</dbReference>
<protein>
    <submittedName>
        <fullName evidence="3">Leucine-rich repeat domain-containing protein</fullName>
    </submittedName>
</protein>
<name>A0A8T9Q4M3_9BACT</name>
<evidence type="ECO:0000313" key="3">
    <source>
        <dbReference type="EMBL" id="UOQ71381.1"/>
    </source>
</evidence>
<proteinExistence type="predicted"/>
<dbReference type="PROSITE" id="PS51450">
    <property type="entry name" value="LRR"/>
    <property type="match status" value="1"/>
</dbReference>
<evidence type="ECO:0000256" key="2">
    <source>
        <dbReference type="ARBA" id="ARBA00022737"/>
    </source>
</evidence>
<keyword evidence="1" id="KW-0433">Leucine-rich repeat</keyword>
<dbReference type="PANTHER" id="PTHR48051:SF1">
    <property type="entry name" value="RAS SUPPRESSOR PROTEIN 1"/>
    <property type="match status" value="1"/>
</dbReference>
<dbReference type="InterPro" id="IPR032675">
    <property type="entry name" value="LRR_dom_sf"/>
</dbReference>
<dbReference type="InterPro" id="IPR003591">
    <property type="entry name" value="Leu-rich_rpt_typical-subtyp"/>
</dbReference>
<sequence>MSSCLQNREAGKVLDNNYTFDTSLIKGVEDSLSIKQSTMQGMYKRCIRDADGFCKIYNDTIMLFSSSGIMTTKKLVIKMNKGKFYLRLNEFGCTYNRSYTPIDQRMVLNKRHYNVGDTIIGKLYFKSVAVLDSIQHLTDTITVTGKFKFKVRDKSYTFDILHQERSYDNFLKLARSRPDTVVSISLIDCGLKKLPDQLRLFSNIKSLYLDDNDLSNADLSMISRFKHLKYISIRGCGLKVVPNSVLGLTGLEEINVWNNDIRHLPIGLFSLPNLRYLQLGNNSLTQLPNEILNTKKLEVLEISGNTIRKLPKHFFERLAKLKEFYPPEVMDAYEYKEFKINTPDT</sequence>
<keyword evidence="4" id="KW-1185">Reference proteome</keyword>
<evidence type="ECO:0000256" key="1">
    <source>
        <dbReference type="ARBA" id="ARBA00022614"/>
    </source>
</evidence>
<keyword evidence="2" id="KW-0677">Repeat</keyword>
<dbReference type="AlphaFoldDB" id="A0A8T9Q4M3"/>
<accession>A0A8T9Q4M3</accession>
<dbReference type="Proteomes" id="UP000831796">
    <property type="component" value="Chromosome"/>
</dbReference>
<dbReference type="InterPro" id="IPR050216">
    <property type="entry name" value="LRR_domain-containing"/>
</dbReference>
<dbReference type="PANTHER" id="PTHR48051">
    <property type="match status" value="1"/>
</dbReference>
<dbReference type="SUPFAM" id="SSF52058">
    <property type="entry name" value="L domain-like"/>
    <property type="match status" value="1"/>
</dbReference>
<dbReference type="RefSeq" id="WP_244674788.1">
    <property type="nucleotide sequence ID" value="NZ_CP095046.1"/>
</dbReference>
<dbReference type="SMART" id="SM00369">
    <property type="entry name" value="LRR_TYP"/>
    <property type="match status" value="3"/>
</dbReference>
<dbReference type="EMBL" id="CP095046">
    <property type="protein sequence ID" value="UOQ71381.1"/>
    <property type="molecule type" value="Genomic_DNA"/>
</dbReference>
<dbReference type="GO" id="GO:0005737">
    <property type="term" value="C:cytoplasm"/>
    <property type="evidence" value="ECO:0007669"/>
    <property type="project" value="TreeGrafter"/>
</dbReference>
<dbReference type="Pfam" id="PF13855">
    <property type="entry name" value="LRR_8"/>
    <property type="match status" value="1"/>
</dbReference>
<dbReference type="Gene3D" id="3.80.10.10">
    <property type="entry name" value="Ribonuclease Inhibitor"/>
    <property type="match status" value="1"/>
</dbReference>
<dbReference type="KEGG" id="hcu:MUN79_22580"/>
<reference evidence="3" key="1">
    <citation type="submission" date="2022-04" db="EMBL/GenBank/DDBJ databases">
        <title>Hymenobacter sp. isolated from the air.</title>
        <authorList>
            <person name="Won M."/>
            <person name="Lee C.-M."/>
            <person name="Woen H.-Y."/>
            <person name="Kwon S.-W."/>
        </authorList>
    </citation>
    <scope>NUCLEOTIDE SEQUENCE</scope>
    <source>
        <strain evidence="3">5116S-3</strain>
    </source>
</reference>